<feature type="transmembrane region" description="Helical" evidence="1">
    <location>
        <begin position="88"/>
        <end position="108"/>
    </location>
</feature>
<feature type="transmembrane region" description="Helical" evidence="1">
    <location>
        <begin position="181"/>
        <end position="199"/>
    </location>
</feature>
<comment type="caution">
    <text evidence="2">The sequence shown here is derived from an EMBL/GenBank/DDBJ whole genome shotgun (WGS) entry which is preliminary data.</text>
</comment>
<proteinExistence type="predicted"/>
<dbReference type="GO" id="GO:0022857">
    <property type="term" value="F:transmembrane transporter activity"/>
    <property type="evidence" value="ECO:0007669"/>
    <property type="project" value="InterPro"/>
</dbReference>
<dbReference type="PANTHER" id="PTHR23518">
    <property type="entry name" value="C-METHYLTRANSFERASE"/>
    <property type="match status" value="1"/>
</dbReference>
<protein>
    <submittedName>
        <fullName evidence="2">Major facilitator superfamily MFS_1</fullName>
    </submittedName>
</protein>
<dbReference type="PANTHER" id="PTHR23518:SF2">
    <property type="entry name" value="MAJOR FACILITATOR SUPERFAMILY TRANSPORTER"/>
    <property type="match status" value="1"/>
</dbReference>
<accession>T0Z027</accession>
<dbReference type="AlphaFoldDB" id="T0Z027"/>
<dbReference type="InterPro" id="IPR011701">
    <property type="entry name" value="MFS"/>
</dbReference>
<dbReference type="Gene3D" id="1.20.1250.20">
    <property type="entry name" value="MFS general substrate transporter like domains"/>
    <property type="match status" value="1"/>
</dbReference>
<organism evidence="2">
    <name type="scientific">mine drainage metagenome</name>
    <dbReference type="NCBI Taxonomy" id="410659"/>
    <lineage>
        <taxon>unclassified sequences</taxon>
        <taxon>metagenomes</taxon>
        <taxon>ecological metagenomes</taxon>
    </lineage>
</organism>
<sequence length="203" mass="21887">KKPERKIQSKRTTLKSRMRADTLKGVLISTALFGFSSYSLGFPIITIAARTGSDLIGILSYLVYLAFSAAAGYIMGQQARRLNIVKGLAFLGYLLAAIASAILALYYISAANVLLSYFAVALLGVSLGATETFEPTIISLITSKEEQGRKLGYLTSSRSIGLFTANIGMGILYTINPSYSYIYAAVVASAAVIILIYFGRDYK</sequence>
<dbReference type="SUPFAM" id="SSF103473">
    <property type="entry name" value="MFS general substrate transporter"/>
    <property type="match status" value="1"/>
</dbReference>
<reference evidence="2" key="1">
    <citation type="submission" date="2013-08" db="EMBL/GenBank/DDBJ databases">
        <authorList>
            <person name="Mendez C."/>
            <person name="Richter M."/>
            <person name="Ferrer M."/>
            <person name="Sanchez J."/>
        </authorList>
    </citation>
    <scope>NUCLEOTIDE SEQUENCE</scope>
</reference>
<keyword evidence="1" id="KW-1133">Transmembrane helix</keyword>
<dbReference type="InterPro" id="IPR036259">
    <property type="entry name" value="MFS_trans_sf"/>
</dbReference>
<dbReference type="Pfam" id="PF07690">
    <property type="entry name" value="MFS_1"/>
    <property type="match status" value="1"/>
</dbReference>
<feature type="non-terminal residue" evidence="2">
    <location>
        <position position="1"/>
    </location>
</feature>
<evidence type="ECO:0000256" key="1">
    <source>
        <dbReference type="SAM" id="Phobius"/>
    </source>
</evidence>
<feature type="transmembrane region" description="Helical" evidence="1">
    <location>
        <begin position="25"/>
        <end position="49"/>
    </location>
</feature>
<keyword evidence="1" id="KW-0472">Membrane</keyword>
<dbReference type="EMBL" id="AUZZ01008223">
    <property type="protein sequence ID" value="EQD38608.1"/>
    <property type="molecule type" value="Genomic_DNA"/>
</dbReference>
<evidence type="ECO:0000313" key="2">
    <source>
        <dbReference type="EMBL" id="EQD38608.1"/>
    </source>
</evidence>
<feature type="transmembrane region" description="Helical" evidence="1">
    <location>
        <begin position="151"/>
        <end position="175"/>
    </location>
</feature>
<reference evidence="2" key="2">
    <citation type="journal article" date="2014" name="ISME J.">
        <title>Microbial stratification in low pH oxic and suboxic macroscopic growths along an acid mine drainage.</title>
        <authorList>
            <person name="Mendez-Garcia C."/>
            <person name="Mesa V."/>
            <person name="Sprenger R.R."/>
            <person name="Richter M."/>
            <person name="Diez M.S."/>
            <person name="Solano J."/>
            <person name="Bargiela R."/>
            <person name="Golyshina O.V."/>
            <person name="Manteca A."/>
            <person name="Ramos J.L."/>
            <person name="Gallego J.R."/>
            <person name="Llorente I."/>
            <person name="Martins Dos Santos V.A."/>
            <person name="Jensen O.N."/>
            <person name="Pelaez A.I."/>
            <person name="Sanchez J."/>
            <person name="Ferrer M."/>
        </authorList>
    </citation>
    <scope>NUCLEOTIDE SEQUENCE</scope>
</reference>
<name>T0Z027_9ZZZZ</name>
<feature type="transmembrane region" description="Helical" evidence="1">
    <location>
        <begin position="55"/>
        <end position="76"/>
    </location>
</feature>
<keyword evidence="1" id="KW-0812">Transmembrane</keyword>
<feature type="transmembrane region" description="Helical" evidence="1">
    <location>
        <begin position="114"/>
        <end position="130"/>
    </location>
</feature>
<gene>
    <name evidence="2" type="ORF">B2A_11394</name>
</gene>